<dbReference type="GO" id="GO:0031012">
    <property type="term" value="C:extracellular matrix"/>
    <property type="evidence" value="ECO:0007669"/>
    <property type="project" value="TreeGrafter"/>
</dbReference>
<dbReference type="SUPFAM" id="SSF52047">
    <property type="entry name" value="RNI-like"/>
    <property type="match status" value="1"/>
</dbReference>
<dbReference type="Proteomes" id="UP001162162">
    <property type="component" value="Unassembled WGS sequence"/>
</dbReference>
<dbReference type="PROSITE" id="PS51450">
    <property type="entry name" value="LRR"/>
    <property type="match status" value="3"/>
</dbReference>
<dbReference type="PANTHER" id="PTHR24373:SF356">
    <property type="entry name" value="CD180 ANTIGEN"/>
    <property type="match status" value="1"/>
</dbReference>
<dbReference type="InterPro" id="IPR032675">
    <property type="entry name" value="LRR_dom_sf"/>
</dbReference>
<comment type="caution">
    <text evidence="2">The sequence shown here is derived from an EMBL/GenBank/DDBJ whole genome shotgun (WGS) entry which is preliminary data.</text>
</comment>
<keyword evidence="1" id="KW-0732">Signal</keyword>
<name>A0AAV8Z3A7_9CUCU</name>
<dbReference type="AlphaFoldDB" id="A0AAV8Z3A7"/>
<evidence type="ECO:0000313" key="3">
    <source>
        <dbReference type="Proteomes" id="UP001162162"/>
    </source>
</evidence>
<dbReference type="InterPro" id="IPR050328">
    <property type="entry name" value="Dev_Immune_Receptor"/>
</dbReference>
<dbReference type="Pfam" id="PF13855">
    <property type="entry name" value="LRR_8"/>
    <property type="match status" value="2"/>
</dbReference>
<evidence type="ECO:0000256" key="1">
    <source>
        <dbReference type="ARBA" id="ARBA00022729"/>
    </source>
</evidence>
<organism evidence="2 3">
    <name type="scientific">Aromia moschata</name>
    <dbReference type="NCBI Taxonomy" id="1265417"/>
    <lineage>
        <taxon>Eukaryota</taxon>
        <taxon>Metazoa</taxon>
        <taxon>Ecdysozoa</taxon>
        <taxon>Arthropoda</taxon>
        <taxon>Hexapoda</taxon>
        <taxon>Insecta</taxon>
        <taxon>Pterygota</taxon>
        <taxon>Neoptera</taxon>
        <taxon>Endopterygota</taxon>
        <taxon>Coleoptera</taxon>
        <taxon>Polyphaga</taxon>
        <taxon>Cucujiformia</taxon>
        <taxon>Chrysomeloidea</taxon>
        <taxon>Cerambycidae</taxon>
        <taxon>Cerambycinae</taxon>
        <taxon>Callichromatini</taxon>
        <taxon>Aromia</taxon>
    </lineage>
</organism>
<reference evidence="2" key="1">
    <citation type="journal article" date="2023" name="Insect Mol. Biol.">
        <title>Genome sequencing provides insights into the evolution of gene families encoding plant cell wall-degrading enzymes in longhorned beetles.</title>
        <authorList>
            <person name="Shin N.R."/>
            <person name="Okamura Y."/>
            <person name="Kirsch R."/>
            <person name="Pauchet Y."/>
        </authorList>
    </citation>
    <scope>NUCLEOTIDE SEQUENCE</scope>
    <source>
        <strain evidence="2">AMC_N1</strain>
    </source>
</reference>
<gene>
    <name evidence="2" type="ORF">NQ318_020605</name>
</gene>
<proteinExistence type="predicted"/>
<evidence type="ECO:0000313" key="2">
    <source>
        <dbReference type="EMBL" id="KAJ8957565.1"/>
    </source>
</evidence>
<dbReference type="PANTHER" id="PTHR24373">
    <property type="entry name" value="SLIT RELATED LEUCINE-RICH REPEAT NEURONAL PROTEIN"/>
    <property type="match status" value="1"/>
</dbReference>
<accession>A0AAV8Z3A7</accession>
<dbReference type="Gene3D" id="3.80.10.10">
    <property type="entry name" value="Ribonuclease Inhibitor"/>
    <property type="match status" value="2"/>
</dbReference>
<keyword evidence="3" id="KW-1185">Reference proteome</keyword>
<dbReference type="EMBL" id="JAPWTK010000022">
    <property type="protein sequence ID" value="KAJ8957565.1"/>
    <property type="molecule type" value="Genomic_DNA"/>
</dbReference>
<dbReference type="InterPro" id="IPR001611">
    <property type="entry name" value="Leu-rich_rpt"/>
</dbReference>
<protein>
    <submittedName>
        <fullName evidence="2">Uncharacterized protein</fullName>
    </submittedName>
</protein>
<sequence>MMNYSYDMEHFILPLNYAAMQENLSAMVKCLLVVISLWIPLVFAESRCSFSEDTFSCTNLEGVDYMYEFYKNEVFSEGFSPGTEITDYRLELLDSKYGVIEKIVNLPIGEDITILITVLKITNCSVEHVKVDAFQELTSLRSLNLSWNKITNVTFILPSALEYLDLSHNRITIVDFNLLRSPSTVKLDFNLIDTLLPTDQSKLYQFVDISFNEVTRVSLRRSCTLYSYNCYDDDLQLHGNPLTSIVSSQSYSVKNLDLSFSTFNLSASMFEGDIYITESLSVHDCKISYLDNNLLNFKVIHLNEEKGHIDISNSSIRNISENLFNNVHLHSLNLSLNNLEVIKSDSFMYSTIDVLDLSFSGLKVIEPDAFRYLESNALYLHKK</sequence>
<dbReference type="GO" id="GO:0005615">
    <property type="term" value="C:extracellular space"/>
    <property type="evidence" value="ECO:0007669"/>
    <property type="project" value="TreeGrafter"/>
</dbReference>